<proteinExistence type="predicted"/>
<dbReference type="EMBL" id="BARS01012353">
    <property type="protein sequence ID" value="GAF98958.1"/>
    <property type="molecule type" value="Genomic_DNA"/>
</dbReference>
<evidence type="ECO:0000256" key="1">
    <source>
        <dbReference type="SAM" id="MobiDB-lite"/>
    </source>
</evidence>
<evidence type="ECO:0000313" key="2">
    <source>
        <dbReference type="EMBL" id="GAF98958.1"/>
    </source>
</evidence>
<feature type="compositionally biased region" description="Acidic residues" evidence="1">
    <location>
        <begin position="55"/>
        <end position="80"/>
    </location>
</feature>
<sequence>MSTTAEDISAAPTEGRLPEASLDATDEIANLLTGGDESETEDDEGEETQAKASTLDDDEESNDEEEADEDGEETDLEAVADSDATWEGVLGIPETSLSFDEDGNIAGFKTKVNGEEEVVKAADLIAGYQNNKAATKKSQALSEEKKAFDVQRKQVAGLYRSKLESVEALSKHFEKQLISEYDNVDWNDLRTR</sequence>
<feature type="region of interest" description="Disordered" evidence="1">
    <location>
        <begin position="1"/>
        <end position="85"/>
    </location>
</feature>
<accession>X0TZG2</accession>
<comment type="caution">
    <text evidence="2">The sequence shown here is derived from an EMBL/GenBank/DDBJ whole genome shotgun (WGS) entry which is preliminary data.</text>
</comment>
<feature type="compositionally biased region" description="Acidic residues" evidence="1">
    <location>
        <begin position="36"/>
        <end position="47"/>
    </location>
</feature>
<dbReference type="AlphaFoldDB" id="X0TZG2"/>
<name>X0TZG2_9ZZZZ</name>
<reference evidence="2" key="1">
    <citation type="journal article" date="2014" name="Front. Microbiol.">
        <title>High frequency of phylogenetically diverse reductive dehalogenase-homologous genes in deep subseafloor sedimentary metagenomes.</title>
        <authorList>
            <person name="Kawai M."/>
            <person name="Futagami T."/>
            <person name="Toyoda A."/>
            <person name="Takaki Y."/>
            <person name="Nishi S."/>
            <person name="Hori S."/>
            <person name="Arai W."/>
            <person name="Tsubouchi T."/>
            <person name="Morono Y."/>
            <person name="Uchiyama I."/>
            <person name="Ito T."/>
            <person name="Fujiyama A."/>
            <person name="Inagaki F."/>
            <person name="Takami H."/>
        </authorList>
    </citation>
    <scope>NUCLEOTIDE SEQUENCE</scope>
    <source>
        <strain evidence="2">Expedition CK06-06</strain>
    </source>
</reference>
<feature type="non-terminal residue" evidence="2">
    <location>
        <position position="192"/>
    </location>
</feature>
<gene>
    <name evidence="2" type="ORF">S01H1_22048</name>
</gene>
<organism evidence="2">
    <name type="scientific">marine sediment metagenome</name>
    <dbReference type="NCBI Taxonomy" id="412755"/>
    <lineage>
        <taxon>unclassified sequences</taxon>
        <taxon>metagenomes</taxon>
        <taxon>ecological metagenomes</taxon>
    </lineage>
</organism>
<protein>
    <submittedName>
        <fullName evidence="2">Uncharacterized protein</fullName>
    </submittedName>
</protein>